<evidence type="ECO:0000256" key="1">
    <source>
        <dbReference type="ARBA" id="ARBA00004429"/>
    </source>
</evidence>
<dbReference type="Pfam" id="PF04290">
    <property type="entry name" value="DctQ"/>
    <property type="match status" value="1"/>
</dbReference>
<evidence type="ECO:0000256" key="9">
    <source>
        <dbReference type="RuleBase" id="RU369079"/>
    </source>
</evidence>
<keyword evidence="12" id="KW-1185">Reference proteome</keyword>
<comment type="subcellular location">
    <subcellularLocation>
        <location evidence="1 9">Cell inner membrane</location>
        <topology evidence="1 9">Multi-pass membrane protein</topology>
    </subcellularLocation>
</comment>
<gene>
    <name evidence="11" type="ORF">N5A92_25500</name>
</gene>
<keyword evidence="3" id="KW-1003">Cell membrane</keyword>
<keyword evidence="6 9" id="KW-1133">Transmembrane helix</keyword>
<dbReference type="PANTHER" id="PTHR35011:SF10">
    <property type="entry name" value="TRAP TRANSPORTER SMALL PERMEASE PROTEIN"/>
    <property type="match status" value="1"/>
</dbReference>
<dbReference type="EMBL" id="JAOCZP010000013">
    <property type="protein sequence ID" value="MCT7378369.1"/>
    <property type="molecule type" value="Genomic_DNA"/>
</dbReference>
<name>A0ABT2LV31_9HYPH</name>
<dbReference type="PANTHER" id="PTHR35011">
    <property type="entry name" value="2,3-DIKETO-L-GULONATE TRAP TRANSPORTER SMALL PERMEASE PROTEIN YIAM"/>
    <property type="match status" value="1"/>
</dbReference>
<protein>
    <recommendedName>
        <fullName evidence="9">TRAP transporter small permease protein</fullName>
    </recommendedName>
</protein>
<dbReference type="Proteomes" id="UP001320831">
    <property type="component" value="Unassembled WGS sequence"/>
</dbReference>
<evidence type="ECO:0000256" key="8">
    <source>
        <dbReference type="ARBA" id="ARBA00038436"/>
    </source>
</evidence>
<organism evidence="11 12">
    <name type="scientific">Chelativorans salis</name>
    <dbReference type="NCBI Taxonomy" id="2978478"/>
    <lineage>
        <taxon>Bacteria</taxon>
        <taxon>Pseudomonadati</taxon>
        <taxon>Pseudomonadota</taxon>
        <taxon>Alphaproteobacteria</taxon>
        <taxon>Hyphomicrobiales</taxon>
        <taxon>Phyllobacteriaceae</taxon>
        <taxon>Chelativorans</taxon>
    </lineage>
</organism>
<proteinExistence type="inferred from homology"/>
<evidence type="ECO:0000256" key="7">
    <source>
        <dbReference type="ARBA" id="ARBA00023136"/>
    </source>
</evidence>
<evidence type="ECO:0000259" key="10">
    <source>
        <dbReference type="Pfam" id="PF04290"/>
    </source>
</evidence>
<comment type="subunit">
    <text evidence="9">The complex comprises the extracytoplasmic solute receptor protein and the two transmembrane proteins.</text>
</comment>
<keyword evidence="2 9" id="KW-0813">Transport</keyword>
<comment type="caution">
    <text evidence="11">The sequence shown here is derived from an EMBL/GenBank/DDBJ whole genome shotgun (WGS) entry which is preliminary data.</text>
</comment>
<evidence type="ECO:0000256" key="4">
    <source>
        <dbReference type="ARBA" id="ARBA00022519"/>
    </source>
</evidence>
<keyword evidence="4 9" id="KW-0997">Cell inner membrane</keyword>
<keyword evidence="5 9" id="KW-0812">Transmembrane</keyword>
<feature type="transmembrane region" description="Helical" evidence="9">
    <location>
        <begin position="51"/>
        <end position="67"/>
    </location>
</feature>
<evidence type="ECO:0000256" key="2">
    <source>
        <dbReference type="ARBA" id="ARBA00022448"/>
    </source>
</evidence>
<feature type="transmembrane region" description="Helical" evidence="9">
    <location>
        <begin position="135"/>
        <end position="158"/>
    </location>
</feature>
<evidence type="ECO:0000256" key="5">
    <source>
        <dbReference type="ARBA" id="ARBA00022692"/>
    </source>
</evidence>
<evidence type="ECO:0000256" key="6">
    <source>
        <dbReference type="ARBA" id="ARBA00022989"/>
    </source>
</evidence>
<feature type="transmembrane region" description="Helical" evidence="9">
    <location>
        <begin position="12"/>
        <end position="31"/>
    </location>
</feature>
<keyword evidence="7 9" id="KW-0472">Membrane</keyword>
<dbReference type="InterPro" id="IPR007387">
    <property type="entry name" value="TRAP_DctQ"/>
</dbReference>
<feature type="transmembrane region" description="Helical" evidence="9">
    <location>
        <begin position="94"/>
        <end position="115"/>
    </location>
</feature>
<evidence type="ECO:0000256" key="3">
    <source>
        <dbReference type="ARBA" id="ARBA00022475"/>
    </source>
</evidence>
<evidence type="ECO:0000313" key="12">
    <source>
        <dbReference type="Proteomes" id="UP001320831"/>
    </source>
</evidence>
<dbReference type="RefSeq" id="WP_260907285.1">
    <property type="nucleotide sequence ID" value="NZ_JAOCZP010000013.1"/>
</dbReference>
<dbReference type="InterPro" id="IPR055348">
    <property type="entry name" value="DctQ"/>
</dbReference>
<reference evidence="11 12" key="1">
    <citation type="submission" date="2022-09" db="EMBL/GenBank/DDBJ databases">
        <title>Chelativorans salina sp. nov., a novel slightly halophilic bacterium isolated from a saline lake sediment enrichment.</title>
        <authorList>
            <person name="Gao L."/>
            <person name="Fang B.-Z."/>
            <person name="Li W.-J."/>
        </authorList>
    </citation>
    <scope>NUCLEOTIDE SEQUENCE [LARGE SCALE GENOMIC DNA]</scope>
    <source>
        <strain evidence="11 12">EGI FJ00035</strain>
    </source>
</reference>
<evidence type="ECO:0000313" key="11">
    <source>
        <dbReference type="EMBL" id="MCT7378369.1"/>
    </source>
</evidence>
<feature type="domain" description="Tripartite ATP-independent periplasmic transporters DctQ component" evidence="10">
    <location>
        <begin position="27"/>
        <end position="160"/>
    </location>
</feature>
<comment type="similarity">
    <text evidence="8 9">Belongs to the TRAP transporter small permease family.</text>
</comment>
<sequence>MRARILTLLRHLTNALALVAAAGVLAMLLHVTADIVGRQIFGRPVPATVEIVSRYYMLLIAFLPLAWTERRGEMIAVDVFAGLFRGRWERVDKVLVNVLSFAAFAFLTYTTWFAAMREFGSGSFVLSLSVAVPVWPGYFVLPLAFALASLVSALKLYLCLTGTEDSAEGAAFSEQGEGSTSP</sequence>
<accession>A0ABT2LV31</accession>
<comment type="function">
    <text evidence="9">Part of the tripartite ATP-independent periplasmic (TRAP) transport system.</text>
</comment>